<protein>
    <submittedName>
        <fullName evidence="2">Uncharacterized protein</fullName>
    </submittedName>
</protein>
<proteinExistence type="predicted"/>
<evidence type="ECO:0000313" key="3">
    <source>
        <dbReference type="Proteomes" id="UP001652409"/>
    </source>
</evidence>
<reference evidence="2 3" key="1">
    <citation type="journal article" date="2021" name="ISME Commun">
        <title>Automated analysis of genomic sequences facilitates high-throughput and comprehensive description of bacteria.</title>
        <authorList>
            <person name="Hitch T.C.A."/>
        </authorList>
    </citation>
    <scope>NUCLEOTIDE SEQUENCE [LARGE SCALE GENOMIC DNA]</scope>
    <source>
        <strain evidence="2 3">Sanger_23</strain>
    </source>
</reference>
<accession>A0ABT2TQD9</accession>
<evidence type="ECO:0000313" key="2">
    <source>
        <dbReference type="EMBL" id="MCU6764421.1"/>
    </source>
</evidence>
<keyword evidence="3" id="KW-1185">Reference proteome</keyword>
<name>A0ABT2TQD9_9FIRM</name>
<dbReference type="Proteomes" id="UP001652409">
    <property type="component" value="Unassembled WGS sequence"/>
</dbReference>
<feature type="signal peptide" evidence="1">
    <location>
        <begin position="1"/>
        <end position="22"/>
    </location>
</feature>
<gene>
    <name evidence="2" type="ORF">OCV61_03230</name>
</gene>
<feature type="chain" id="PRO_5047490471" evidence="1">
    <location>
        <begin position="23"/>
        <end position="231"/>
    </location>
</feature>
<comment type="caution">
    <text evidence="2">The sequence shown here is derived from an EMBL/GenBank/DDBJ whole genome shotgun (WGS) entry which is preliminary data.</text>
</comment>
<evidence type="ECO:0000256" key="1">
    <source>
        <dbReference type="SAM" id="SignalP"/>
    </source>
</evidence>
<organism evidence="2 3">
    <name type="scientific">Blautia ammoniilytica</name>
    <dbReference type="NCBI Taxonomy" id="2981782"/>
    <lineage>
        <taxon>Bacteria</taxon>
        <taxon>Bacillati</taxon>
        <taxon>Bacillota</taxon>
        <taxon>Clostridia</taxon>
        <taxon>Lachnospirales</taxon>
        <taxon>Lachnospiraceae</taxon>
        <taxon>Blautia</taxon>
    </lineage>
</organism>
<dbReference type="EMBL" id="JAOQJL010000004">
    <property type="protein sequence ID" value="MCU6764421.1"/>
    <property type="molecule type" value="Genomic_DNA"/>
</dbReference>
<sequence length="231" mass="26265">MRKNIKAIGLLLAIACISGALYQGTGAYLTDERKVVNHLDFAGAKGMQAVLTEPAWEPEKGLLVIPGIKLLKDPQVTNTSSIDMDELVALKVEFVYTRDSDERKKGEQLTKEDMKLVSQVFEIDYNSDDPKKADWVRFKGESREDVRQCFYYKKVLERQLPEKGETTVPLFTQVQVRKEVNNLMAEKIRQIGGVEIRVSGRVLQQMEGERYFGLNSPEEAYQAGLFQELEL</sequence>
<dbReference type="RefSeq" id="WP_158420650.1">
    <property type="nucleotide sequence ID" value="NZ_JAOQJL010000004.1"/>
</dbReference>
<keyword evidence="1" id="KW-0732">Signal</keyword>